<evidence type="ECO:0000256" key="7">
    <source>
        <dbReference type="ARBA" id="ARBA00048539"/>
    </source>
</evidence>
<dbReference type="Pfam" id="PF01171">
    <property type="entry name" value="ATP_bind_3"/>
    <property type="match status" value="1"/>
</dbReference>
<dbReference type="GO" id="GO:0005737">
    <property type="term" value="C:cytoplasm"/>
    <property type="evidence" value="ECO:0007669"/>
    <property type="project" value="UniProtKB-SubCell"/>
</dbReference>
<evidence type="ECO:0000256" key="2">
    <source>
        <dbReference type="ARBA" id="ARBA00022490"/>
    </source>
</evidence>
<dbReference type="SUPFAM" id="SSF56037">
    <property type="entry name" value="PheT/TilS domain"/>
    <property type="match status" value="1"/>
</dbReference>
<dbReference type="InterPro" id="IPR012094">
    <property type="entry name" value="tRNA_Ile_lys_synt"/>
</dbReference>
<comment type="domain">
    <text evidence="8">The N-terminal region contains the highly conserved SGGXDS motif, predicted to be a P-loop motif involved in ATP binding.</text>
</comment>
<dbReference type="PANTHER" id="PTHR43033">
    <property type="entry name" value="TRNA(ILE)-LYSIDINE SYNTHASE-RELATED"/>
    <property type="match status" value="1"/>
</dbReference>
<accession>A0A179D567</accession>
<dbReference type="Gene3D" id="1.20.59.20">
    <property type="match status" value="1"/>
</dbReference>
<dbReference type="PATRIC" id="fig|999894.6.peg.834"/>
<comment type="catalytic activity">
    <reaction evidence="7 8">
        <text>cytidine(34) in tRNA(Ile2) + L-lysine + ATP = lysidine(34) in tRNA(Ile2) + AMP + diphosphate + H(+)</text>
        <dbReference type="Rhea" id="RHEA:43744"/>
        <dbReference type="Rhea" id="RHEA-COMP:10625"/>
        <dbReference type="Rhea" id="RHEA-COMP:10670"/>
        <dbReference type="ChEBI" id="CHEBI:15378"/>
        <dbReference type="ChEBI" id="CHEBI:30616"/>
        <dbReference type="ChEBI" id="CHEBI:32551"/>
        <dbReference type="ChEBI" id="CHEBI:33019"/>
        <dbReference type="ChEBI" id="CHEBI:82748"/>
        <dbReference type="ChEBI" id="CHEBI:83665"/>
        <dbReference type="ChEBI" id="CHEBI:456215"/>
        <dbReference type="EC" id="6.3.4.19"/>
    </reaction>
</comment>
<dbReference type="EMBL" id="LWLG01000003">
    <property type="protein sequence ID" value="OAQ21186.1"/>
    <property type="molecule type" value="Genomic_DNA"/>
</dbReference>
<reference evidence="10 11" key="1">
    <citation type="submission" date="2016-04" db="EMBL/GenBank/DDBJ databases">
        <title>Genome analysis of Thermosulfurimonas dismutans, the first thermophilic sulfur-disproportionating bacterium of the phylum Thermodesulfobacteria.</title>
        <authorList>
            <person name="Mardanov A.V."/>
            <person name="Beletsky A.V."/>
            <person name="Kadnikov V.V."/>
            <person name="Slobodkin A.I."/>
            <person name="Ravin N.V."/>
        </authorList>
    </citation>
    <scope>NUCLEOTIDE SEQUENCE [LARGE SCALE GENOMIC DNA]</scope>
    <source>
        <strain evidence="10 11">S95</strain>
    </source>
</reference>
<dbReference type="InterPro" id="IPR012795">
    <property type="entry name" value="tRNA_Ile_lys_synt_N"/>
</dbReference>
<protein>
    <recommendedName>
        <fullName evidence="8">tRNA(Ile)-lysidine synthase</fullName>
        <ecNumber evidence="8">6.3.4.19</ecNumber>
    </recommendedName>
    <alternativeName>
        <fullName evidence="8">tRNA(Ile)-2-lysyl-cytidine synthase</fullName>
    </alternativeName>
    <alternativeName>
        <fullName evidence="8">tRNA(Ile)-lysidine synthetase</fullName>
    </alternativeName>
</protein>
<keyword evidence="4 8" id="KW-0819">tRNA processing</keyword>
<comment type="similarity">
    <text evidence="8">Belongs to the tRNA(Ile)-lysidine synthase family.</text>
</comment>
<dbReference type="Pfam" id="PF11734">
    <property type="entry name" value="TilS_C"/>
    <property type="match status" value="1"/>
</dbReference>
<evidence type="ECO:0000256" key="3">
    <source>
        <dbReference type="ARBA" id="ARBA00022598"/>
    </source>
</evidence>
<sequence>MRSSLLRTVKKTIERYGLLSPGDRVLVAVSGGVDSMVLLEVLYLLRKEYDLRLWVAHYDHRWRKDSLKDALFVYRQAQEKGLPFIYGVAPVKEYARREKISLEMAGRELRYRFFERLYNLLDLQKIALAHHADDLAEEVLLKFIRGAGRRGLAGIPIKREAHLIRPLLLVTKEEIEVFAREWGLSWVEDESNQDVRFLRNRVRHLLIPFLERHFHRKVRENLKRTALILAEEEELIEDLARKAYEKALVRKPQIALRVPVLKDIPPALRRRVFWLALREAGVSLFRMRQSHLEALNNLISGKARGPVPLPGNFQAIRGPGFIRFVPKPALFSPFVLKIPGPGRYSLPIGGEVILEIKTRCSPRDIKLKLEKVSFPIIIRNRQPGDRIYWPAVGHKKLKKFFWEKGLTAEERDRIPIIEIDGRIVAIPGYYVHPEYKASSEEEGLCLSFQKIA</sequence>
<keyword evidence="2 8" id="KW-0963">Cytoplasm</keyword>
<dbReference type="InterPro" id="IPR014729">
    <property type="entry name" value="Rossmann-like_a/b/a_fold"/>
</dbReference>
<dbReference type="GO" id="GO:0032267">
    <property type="term" value="F:tRNA(Ile)-lysidine synthase activity"/>
    <property type="evidence" value="ECO:0007669"/>
    <property type="project" value="UniProtKB-EC"/>
</dbReference>
<dbReference type="Proteomes" id="UP000078390">
    <property type="component" value="Unassembled WGS sequence"/>
</dbReference>
<keyword evidence="6 8" id="KW-0067">ATP-binding</keyword>
<gene>
    <name evidence="8" type="primary">tilS</name>
    <name evidence="10" type="ORF">TDIS_0838</name>
</gene>
<evidence type="ECO:0000256" key="8">
    <source>
        <dbReference type="HAMAP-Rule" id="MF_01161"/>
    </source>
</evidence>
<dbReference type="RefSeq" id="WP_068669606.1">
    <property type="nucleotide sequence ID" value="NZ_LWLG01000003.1"/>
</dbReference>
<proteinExistence type="inferred from homology"/>
<dbReference type="CDD" id="cd01992">
    <property type="entry name" value="TilS_N"/>
    <property type="match status" value="1"/>
</dbReference>
<keyword evidence="11" id="KW-1185">Reference proteome</keyword>
<dbReference type="InterPro" id="IPR012796">
    <property type="entry name" value="Lysidine-tRNA-synth_C"/>
</dbReference>
<name>A0A179D567_9BACT</name>
<feature type="binding site" evidence="8">
    <location>
        <begin position="30"/>
        <end position="35"/>
    </location>
    <ligand>
        <name>ATP</name>
        <dbReference type="ChEBI" id="CHEBI:30616"/>
    </ligand>
</feature>
<dbReference type="AlphaFoldDB" id="A0A179D567"/>
<comment type="function">
    <text evidence="8">Ligates lysine onto the cytidine present at position 34 of the AUA codon-specific tRNA(Ile) that contains the anticodon CAU, in an ATP-dependent manner. Cytidine is converted to lysidine, thus changing the amino acid specificity of the tRNA from methionine to isoleucine.</text>
</comment>
<evidence type="ECO:0000256" key="6">
    <source>
        <dbReference type="ARBA" id="ARBA00022840"/>
    </source>
</evidence>
<comment type="caution">
    <text evidence="10">The sequence shown here is derived from an EMBL/GenBank/DDBJ whole genome shotgun (WGS) entry which is preliminary data.</text>
</comment>
<evidence type="ECO:0000313" key="11">
    <source>
        <dbReference type="Proteomes" id="UP000078390"/>
    </source>
</evidence>
<evidence type="ECO:0000256" key="4">
    <source>
        <dbReference type="ARBA" id="ARBA00022694"/>
    </source>
</evidence>
<dbReference type="EC" id="6.3.4.19" evidence="8"/>
<dbReference type="Gene3D" id="3.40.50.620">
    <property type="entry name" value="HUPs"/>
    <property type="match status" value="1"/>
</dbReference>
<keyword evidence="5 8" id="KW-0547">Nucleotide-binding</keyword>
<dbReference type="SUPFAM" id="SSF82829">
    <property type="entry name" value="MesJ substrate recognition domain-like"/>
    <property type="match status" value="1"/>
</dbReference>
<dbReference type="SUPFAM" id="SSF52402">
    <property type="entry name" value="Adenine nucleotide alpha hydrolases-like"/>
    <property type="match status" value="1"/>
</dbReference>
<evidence type="ECO:0000259" key="9">
    <source>
        <dbReference type="SMART" id="SM00977"/>
    </source>
</evidence>
<dbReference type="STRING" id="999894.TDIS_0838"/>
<dbReference type="GO" id="GO:0005524">
    <property type="term" value="F:ATP binding"/>
    <property type="evidence" value="ECO:0007669"/>
    <property type="project" value="UniProtKB-UniRule"/>
</dbReference>
<evidence type="ECO:0000256" key="5">
    <source>
        <dbReference type="ARBA" id="ARBA00022741"/>
    </source>
</evidence>
<evidence type="ECO:0000313" key="10">
    <source>
        <dbReference type="EMBL" id="OAQ21186.1"/>
    </source>
</evidence>
<dbReference type="NCBIfam" id="TIGR02432">
    <property type="entry name" value="lysidine_TilS_N"/>
    <property type="match status" value="1"/>
</dbReference>
<evidence type="ECO:0000256" key="1">
    <source>
        <dbReference type="ARBA" id="ARBA00004496"/>
    </source>
</evidence>
<keyword evidence="3 8" id="KW-0436">Ligase</keyword>
<dbReference type="InterPro" id="IPR011063">
    <property type="entry name" value="TilS/TtcA_N"/>
</dbReference>
<organism evidence="10 11">
    <name type="scientific">Thermosulfurimonas dismutans</name>
    <dbReference type="NCBI Taxonomy" id="999894"/>
    <lineage>
        <taxon>Bacteria</taxon>
        <taxon>Pseudomonadati</taxon>
        <taxon>Thermodesulfobacteriota</taxon>
        <taxon>Thermodesulfobacteria</taxon>
        <taxon>Thermodesulfobacteriales</taxon>
        <taxon>Thermodesulfobacteriaceae</taxon>
        <taxon>Thermosulfurimonas</taxon>
    </lineage>
</organism>
<feature type="domain" description="Lysidine-tRNA(Ile) synthetase C-terminal" evidence="9">
    <location>
        <begin position="376"/>
        <end position="448"/>
    </location>
</feature>
<dbReference type="GO" id="GO:0006400">
    <property type="term" value="P:tRNA modification"/>
    <property type="evidence" value="ECO:0007669"/>
    <property type="project" value="UniProtKB-UniRule"/>
</dbReference>
<dbReference type="SMART" id="SM00977">
    <property type="entry name" value="TilS_C"/>
    <property type="match status" value="1"/>
</dbReference>
<comment type="subcellular location">
    <subcellularLocation>
        <location evidence="1 8">Cytoplasm</location>
    </subcellularLocation>
</comment>
<dbReference type="OrthoDB" id="9807403at2"/>
<dbReference type="PANTHER" id="PTHR43033:SF1">
    <property type="entry name" value="TRNA(ILE)-LYSIDINE SYNTHASE-RELATED"/>
    <property type="match status" value="1"/>
</dbReference>
<dbReference type="HAMAP" id="MF_01161">
    <property type="entry name" value="tRNA_Ile_lys_synt"/>
    <property type="match status" value="1"/>
</dbReference>
<dbReference type="NCBIfam" id="TIGR02433">
    <property type="entry name" value="lysidine_TilS_C"/>
    <property type="match status" value="1"/>
</dbReference>